<reference evidence="2" key="1">
    <citation type="submission" date="2020-09" db="EMBL/GenBank/DDBJ databases">
        <authorList>
            <person name="Kikuchi T."/>
        </authorList>
    </citation>
    <scope>NUCLEOTIDE SEQUENCE</scope>
    <source>
        <strain evidence="2">SH1</strain>
    </source>
</reference>
<dbReference type="SUPFAM" id="SSF56112">
    <property type="entry name" value="Protein kinase-like (PK-like)"/>
    <property type="match status" value="1"/>
</dbReference>
<feature type="region of interest" description="Disordered" evidence="1">
    <location>
        <begin position="414"/>
        <end position="461"/>
    </location>
</feature>
<name>A0A811K1K4_9BILA</name>
<comment type="caution">
    <text evidence="2">The sequence shown here is derived from an EMBL/GenBank/DDBJ whole genome shotgun (WGS) entry which is preliminary data.</text>
</comment>
<feature type="compositionally biased region" description="Basic and acidic residues" evidence="1">
    <location>
        <begin position="423"/>
        <end position="437"/>
    </location>
</feature>
<dbReference type="OrthoDB" id="5802593at2759"/>
<dbReference type="InterPro" id="IPR011009">
    <property type="entry name" value="Kinase-like_dom_sf"/>
</dbReference>
<keyword evidence="3" id="KW-1185">Reference proteome</keyword>
<evidence type="ECO:0000313" key="2">
    <source>
        <dbReference type="EMBL" id="CAD5209674.1"/>
    </source>
</evidence>
<dbReference type="Proteomes" id="UP000783686">
    <property type="component" value="Unassembled WGS sequence"/>
</dbReference>
<dbReference type="EMBL" id="CAJFDH010000002">
    <property type="protein sequence ID" value="CAD5209674.1"/>
    <property type="molecule type" value="Genomic_DNA"/>
</dbReference>
<sequence>MSNTSVKDRFTGQTASNGNQVEIPENDEEIQVFNAIPNYPAGYKFGDKFVIGEKIDGNGHFGVTYLATLLSSDQKLLFHVNNIKENHRSATKYKYKLLSKAHEHQKHHFFIELHEHGPYENEHFWYTTYCKSGPTLRQITEVMRRKGEDRLSTSTVGRLAQNLFEIAGFIHQNGFLICAMDQNMFEFDARFRTLFLSDMSSIQPKPTGVNNLVWHRGLHYSPMVWSWHAQNYVNLDRLTTMELESVFYLILDLALGGLPWASDSLDDVAEKKRNLFRDGKKFLGGLPKTYFKLWKQIVTMVGRNRPYSDLSIILNLCQQIYKNDGACASWNDKFDFERDRTSKELPELVMEKVAKDSKSMKDEQKTTEGNTDDDTCSTCAKSTSVTTCSSCVFTDNTTSTELSKANTLTSKSGRLIENEVNEDQGKEVKATENESTKKASQKSTKKAQDQNNNCSNCVFKH</sequence>
<feature type="region of interest" description="Disordered" evidence="1">
    <location>
        <begin position="1"/>
        <end position="21"/>
    </location>
</feature>
<evidence type="ECO:0000256" key="1">
    <source>
        <dbReference type="SAM" id="MobiDB-lite"/>
    </source>
</evidence>
<feature type="compositionally biased region" description="Basic and acidic residues" evidence="1">
    <location>
        <begin position="352"/>
        <end position="366"/>
    </location>
</feature>
<gene>
    <name evidence="2" type="ORF">BOKJ2_LOCUS2805</name>
</gene>
<feature type="region of interest" description="Disordered" evidence="1">
    <location>
        <begin position="352"/>
        <end position="376"/>
    </location>
</feature>
<evidence type="ECO:0000313" key="3">
    <source>
        <dbReference type="Proteomes" id="UP000614601"/>
    </source>
</evidence>
<proteinExistence type="predicted"/>
<dbReference type="AlphaFoldDB" id="A0A811K1K4"/>
<evidence type="ECO:0008006" key="4">
    <source>
        <dbReference type="Google" id="ProtNLM"/>
    </source>
</evidence>
<organism evidence="2 3">
    <name type="scientific">Bursaphelenchus okinawaensis</name>
    <dbReference type="NCBI Taxonomy" id="465554"/>
    <lineage>
        <taxon>Eukaryota</taxon>
        <taxon>Metazoa</taxon>
        <taxon>Ecdysozoa</taxon>
        <taxon>Nematoda</taxon>
        <taxon>Chromadorea</taxon>
        <taxon>Rhabditida</taxon>
        <taxon>Tylenchina</taxon>
        <taxon>Tylenchomorpha</taxon>
        <taxon>Aphelenchoidea</taxon>
        <taxon>Aphelenchoididae</taxon>
        <taxon>Bursaphelenchus</taxon>
    </lineage>
</organism>
<dbReference type="Gene3D" id="1.10.510.10">
    <property type="entry name" value="Transferase(Phosphotransferase) domain 1"/>
    <property type="match status" value="1"/>
</dbReference>
<protein>
    <recommendedName>
        <fullName evidence="4">Protein kinase domain-containing protein</fullName>
    </recommendedName>
</protein>
<feature type="compositionally biased region" description="Polar residues" evidence="1">
    <location>
        <begin position="449"/>
        <end position="461"/>
    </location>
</feature>
<dbReference type="Proteomes" id="UP000614601">
    <property type="component" value="Unassembled WGS sequence"/>
</dbReference>
<feature type="compositionally biased region" description="Basic and acidic residues" evidence="1">
    <location>
        <begin position="1"/>
        <end position="10"/>
    </location>
</feature>
<feature type="compositionally biased region" description="Polar residues" evidence="1">
    <location>
        <begin position="11"/>
        <end position="20"/>
    </location>
</feature>
<dbReference type="EMBL" id="CAJFCW020000002">
    <property type="protein sequence ID" value="CAG9089833.1"/>
    <property type="molecule type" value="Genomic_DNA"/>
</dbReference>
<accession>A0A811K1K4</accession>